<evidence type="ECO:0000256" key="3">
    <source>
        <dbReference type="ARBA" id="ARBA00022452"/>
    </source>
</evidence>
<dbReference type="Proteomes" id="UP001642900">
    <property type="component" value="Unassembled WGS sequence"/>
</dbReference>
<feature type="repeat" description="TPR" evidence="8">
    <location>
        <begin position="443"/>
        <end position="476"/>
    </location>
</feature>
<proteinExistence type="predicted"/>
<keyword evidence="3" id="KW-1134">Transmembrane beta strand</keyword>
<keyword evidence="7" id="KW-0998">Cell outer membrane</keyword>
<dbReference type="Pfam" id="PF04773">
    <property type="entry name" value="FecR"/>
    <property type="match status" value="1"/>
</dbReference>
<dbReference type="SUPFAM" id="SSF56935">
    <property type="entry name" value="Porins"/>
    <property type="match status" value="1"/>
</dbReference>
<keyword evidence="12" id="KW-1185">Reference proteome</keyword>
<comment type="caution">
    <text evidence="11">The sequence shown here is derived from an EMBL/GenBank/DDBJ whole genome shotgun (WGS) entry which is preliminary data.</text>
</comment>
<dbReference type="SUPFAM" id="SSF48452">
    <property type="entry name" value="TPR-like"/>
    <property type="match status" value="2"/>
</dbReference>
<dbReference type="GO" id="GO:0009279">
    <property type="term" value="C:cell outer membrane"/>
    <property type="evidence" value="ECO:0007669"/>
    <property type="project" value="UniProtKB-SubCell"/>
</dbReference>
<evidence type="ECO:0000256" key="5">
    <source>
        <dbReference type="ARBA" id="ARBA00022729"/>
    </source>
</evidence>
<dbReference type="Gene3D" id="1.25.40.10">
    <property type="entry name" value="Tetratricopeptide repeat domain"/>
    <property type="match status" value="2"/>
</dbReference>
<dbReference type="SMART" id="SM00028">
    <property type="entry name" value="TPR"/>
    <property type="match status" value="5"/>
</dbReference>
<accession>A0A6G4WLF5</accession>
<keyword evidence="2" id="KW-0813">Transport</keyword>
<dbReference type="GO" id="GO:0015344">
    <property type="term" value="F:siderophore uptake transmembrane transporter activity"/>
    <property type="evidence" value="ECO:0007669"/>
    <property type="project" value="TreeGrafter"/>
</dbReference>
<name>A0A6G4WLF5_9HYPH</name>
<feature type="signal peptide" evidence="9">
    <location>
        <begin position="1"/>
        <end position="22"/>
    </location>
</feature>
<dbReference type="PROSITE" id="PS50005">
    <property type="entry name" value="TPR"/>
    <property type="match status" value="2"/>
</dbReference>
<reference evidence="11 12" key="1">
    <citation type="submission" date="2020-02" db="EMBL/GenBank/DDBJ databases">
        <title>Genome sequence of strain CCNWXJ40-4.</title>
        <authorList>
            <person name="Gao J."/>
            <person name="Sun J."/>
        </authorList>
    </citation>
    <scope>NUCLEOTIDE SEQUENCE [LARGE SCALE GENOMIC DNA]</scope>
    <source>
        <strain evidence="11 12">CCNWXJ 40-4</strain>
    </source>
</reference>
<keyword evidence="5 9" id="KW-0732">Signal</keyword>
<dbReference type="PANTHER" id="PTHR30069:SF29">
    <property type="entry name" value="HEMOGLOBIN AND HEMOGLOBIN-HAPTOGLOBIN-BINDING PROTEIN 1-RELATED"/>
    <property type="match status" value="1"/>
</dbReference>
<evidence type="ECO:0000256" key="9">
    <source>
        <dbReference type="SAM" id="SignalP"/>
    </source>
</evidence>
<comment type="subcellular location">
    <subcellularLocation>
        <location evidence="1">Cell outer membrane</location>
        <topology evidence="1">Multi-pass membrane protein</topology>
    </subcellularLocation>
</comment>
<dbReference type="InterPro" id="IPR006860">
    <property type="entry name" value="FecR"/>
</dbReference>
<organism evidence="11 12">
    <name type="scientific">Allomesorhizobium camelthorni</name>
    <dbReference type="NCBI Taxonomy" id="475069"/>
    <lineage>
        <taxon>Bacteria</taxon>
        <taxon>Pseudomonadati</taxon>
        <taxon>Pseudomonadota</taxon>
        <taxon>Alphaproteobacteria</taxon>
        <taxon>Hyphomicrobiales</taxon>
        <taxon>Phyllobacteriaceae</taxon>
        <taxon>Allomesorhizobium</taxon>
    </lineage>
</organism>
<gene>
    <name evidence="11" type="ORF">G6N73_29585</name>
</gene>
<dbReference type="InterPro" id="IPR036942">
    <property type="entry name" value="Beta-barrel_TonB_sf"/>
</dbReference>
<dbReference type="InterPro" id="IPR039426">
    <property type="entry name" value="TonB-dep_rcpt-like"/>
</dbReference>
<dbReference type="PANTHER" id="PTHR30069">
    <property type="entry name" value="TONB-DEPENDENT OUTER MEMBRANE RECEPTOR"/>
    <property type="match status" value="1"/>
</dbReference>
<evidence type="ECO:0000256" key="2">
    <source>
        <dbReference type="ARBA" id="ARBA00022448"/>
    </source>
</evidence>
<evidence type="ECO:0000256" key="6">
    <source>
        <dbReference type="ARBA" id="ARBA00023136"/>
    </source>
</evidence>
<feature type="chain" id="PRO_5026085492" evidence="9">
    <location>
        <begin position="23"/>
        <end position="1286"/>
    </location>
</feature>
<evidence type="ECO:0000256" key="1">
    <source>
        <dbReference type="ARBA" id="ARBA00004571"/>
    </source>
</evidence>
<feature type="repeat" description="TPR" evidence="8">
    <location>
        <begin position="545"/>
        <end position="578"/>
    </location>
</feature>
<dbReference type="Pfam" id="PF14559">
    <property type="entry name" value="TPR_19"/>
    <property type="match status" value="1"/>
</dbReference>
<keyword evidence="6" id="KW-0472">Membrane</keyword>
<dbReference type="Gene3D" id="2.40.170.20">
    <property type="entry name" value="TonB-dependent receptor, beta-barrel domain"/>
    <property type="match status" value="1"/>
</dbReference>
<sequence length="1286" mass="137712">MRGSIRVSLALAALACVQEAAAEPVPRAQPAAGSVIARKSGEEVRFIDVSSWQVVDLRQDVVAGDYLRTNANGTLAVLFADRTQMRLGRNTTLLVKEIGGGSDTRFSLEQGSIWARAERGGQGLTVDTPAAAAAIRGTDWTMTVDGNGRTSLTVLEGTVELANEFGSVSVAEGEAAAASIGSAPTKVVIVAPKDREQMLFFVSARSSFNLLPASSLSSADMRKARSRITATAPTDRSAEDWLTLAEVGLSYEGRDAALEAATRARGFSLSRAQKARLDLVDALIAGADQRYVEAAQLFAAAAPHLDRPRRAMAEFGGYYARALADPTRAENPPVPAGGGPYAAIAEAFTAGFLVDIKAAIAVLEKAERRYPDDPTLPAIRAQFAMLLDDREQMEEGIDKALALDPDDPTALEARSFYRAGYKGDVEGAYADIARAAEIAPGSTTIWNQLGLVQSARGADREAEAALKRAIELDPNDPVSRANLAIHYLDQDRVAEAKAEIDKALEADPAFDVGLIARGRYHLQTGELDKARDDLLAGTTANPGYSQGLLLLAAGYYESGERDAAAQALENADRLDPSDPVVSSFRTAIAIDDYDAEAAIDSAQEALRRSHARGGDYASLSANRDAGSLLNNAFRLQGLNAWGRYYGDAVFDPFSGSAFVDQAVSGSPDPFVNDLDYGTDALEPEINNAGFSSFFQGLLLDPQMISGRSRSANLFRRPFLEGSIGGGFVANEGDDAGWTTSAEVQGFTAAPFPISIYGSFSGLEAKDMREASNAHDGLAVDTSFTLEDVDFSGTGYIAVKPTPYDRVVAYVDARSDVDNFLNGAIDHEPDIPFLAIPFFDVPDAGLALGWDSSTYERDVQDQSLTSGLGWSHTFGYRNVVTAGVFSSRFDQSSDEEAALIFDGILFYIPTGELIIDDTTGEPFHFGVVGASAINAEFDQASTTAAVSHSLGLDDFTLRYGIEGGSLSQDKSESTVIDFTFEGIPTGSSIESTEYDVALRAARAYFDVLYEISPTLTAEAGLFGSYLTGDAESTTVDSDGTEFLRGEIEEFRAEPRFGVAWEPLPGQWLRGGYIRESGAFASGSLAPVGIVGLQSNQLPLDITGYSDTFAARWDAEWTDRFFTSADFQHQEFNDISILVPGGITTIDLDEGRIDRASATANMRLGGGFGAFATFAYSDSENHDSDSFGFGGPVPFVPETSARLGLTWVNPANVSVTLAATYVGERVGDETGTELDPYWTADAFLTWEPFDKRFALELAGYNLLNEEFEVASNMPGWGRSFVGSFKVRF</sequence>
<dbReference type="InterPro" id="IPR019734">
    <property type="entry name" value="TPR_rpt"/>
</dbReference>
<dbReference type="Gene3D" id="2.60.120.1440">
    <property type="match status" value="1"/>
</dbReference>
<dbReference type="GO" id="GO:0044718">
    <property type="term" value="P:siderophore transmembrane transport"/>
    <property type="evidence" value="ECO:0007669"/>
    <property type="project" value="TreeGrafter"/>
</dbReference>
<evidence type="ECO:0000256" key="7">
    <source>
        <dbReference type="ARBA" id="ARBA00023237"/>
    </source>
</evidence>
<evidence type="ECO:0000259" key="10">
    <source>
        <dbReference type="Pfam" id="PF04773"/>
    </source>
</evidence>
<evidence type="ECO:0000256" key="8">
    <source>
        <dbReference type="PROSITE-ProRule" id="PRU00339"/>
    </source>
</evidence>
<dbReference type="InterPro" id="IPR011990">
    <property type="entry name" value="TPR-like_helical_dom_sf"/>
</dbReference>
<keyword evidence="4" id="KW-0812">Transmembrane</keyword>
<evidence type="ECO:0000313" key="12">
    <source>
        <dbReference type="Proteomes" id="UP001642900"/>
    </source>
</evidence>
<keyword evidence="8" id="KW-0802">TPR repeat</keyword>
<dbReference type="RefSeq" id="WP_165033546.1">
    <property type="nucleotide sequence ID" value="NZ_JAAKZF010000083.1"/>
</dbReference>
<evidence type="ECO:0000313" key="11">
    <source>
        <dbReference type="EMBL" id="NGO55188.1"/>
    </source>
</evidence>
<feature type="domain" description="FecR protein" evidence="10">
    <location>
        <begin position="66"/>
        <end position="160"/>
    </location>
</feature>
<protein>
    <submittedName>
        <fullName evidence="11">Tetratricopeptide repeat protein</fullName>
    </submittedName>
</protein>
<evidence type="ECO:0000256" key="4">
    <source>
        <dbReference type="ARBA" id="ARBA00022692"/>
    </source>
</evidence>
<dbReference type="EMBL" id="JAAKZF010000083">
    <property type="protein sequence ID" value="NGO55188.1"/>
    <property type="molecule type" value="Genomic_DNA"/>
</dbReference>